<reference evidence="6" key="1">
    <citation type="journal article" date="2019" name="Int. J. Syst. Evol. Microbiol.">
        <title>The Global Catalogue of Microorganisms (GCM) 10K type strain sequencing project: providing services to taxonomists for standard genome sequencing and annotation.</title>
        <authorList>
            <consortium name="The Broad Institute Genomics Platform"/>
            <consortium name="The Broad Institute Genome Sequencing Center for Infectious Disease"/>
            <person name="Wu L."/>
            <person name="Ma J."/>
        </authorList>
    </citation>
    <scope>NUCLEOTIDE SEQUENCE [LARGE SCALE GENOMIC DNA]</scope>
    <source>
        <strain evidence="6">JCM 18050</strain>
    </source>
</reference>
<accession>A0ABP9NFY7</accession>
<dbReference type="InterPro" id="IPR036412">
    <property type="entry name" value="HAD-like_sf"/>
</dbReference>
<proteinExistence type="predicted"/>
<dbReference type="PANTHER" id="PTHR43344">
    <property type="entry name" value="PHOSPHOSERINE PHOSPHATASE"/>
    <property type="match status" value="1"/>
</dbReference>
<dbReference type="InterPro" id="IPR016965">
    <property type="entry name" value="Pase_PHOSPHO-typ"/>
</dbReference>
<evidence type="ECO:0000256" key="2">
    <source>
        <dbReference type="ARBA" id="ARBA00022723"/>
    </source>
</evidence>
<keyword evidence="6" id="KW-1185">Reference proteome</keyword>
<dbReference type="NCBIfam" id="TIGR01489">
    <property type="entry name" value="DKMTPPase-SF"/>
    <property type="match status" value="1"/>
</dbReference>
<evidence type="ECO:0000256" key="3">
    <source>
        <dbReference type="ARBA" id="ARBA00022801"/>
    </source>
</evidence>
<dbReference type="RefSeq" id="WP_345492642.1">
    <property type="nucleotide sequence ID" value="NZ_BAABHY010000013.1"/>
</dbReference>
<dbReference type="Pfam" id="PF06888">
    <property type="entry name" value="Put_Phosphatase"/>
    <property type="match status" value="1"/>
</dbReference>
<name>A0ABP9NFY7_9GAMM</name>
<comment type="caution">
    <text evidence="5">The sequence shown here is derived from an EMBL/GenBank/DDBJ whole genome shotgun (WGS) entry which is preliminary data.</text>
</comment>
<dbReference type="Proteomes" id="UP001500171">
    <property type="component" value="Unassembled WGS sequence"/>
</dbReference>
<sequence length="261" mass="29262">MSNFFSISDPVFLSQENMRGNPHCRPIVLCDFDGTISLVDVTDTLLNHFGQDGCDELEALWCSGQIGSQECMSKQIALLDASFDELNSVLAKIKIDPFFKAFVQFAQKNHIDVHIVSDGLDYAIQSILANNGLAPLPVYANELKHDNQRGWKLQFPYSAPDCEKASGNCKCAHVKKQRQTFSPIFYVGDGTSDFCVSNKVDYVFAKDKLIHFCQQHKINHSQIADFSHVIELMPTLLSVFDHSFTKQPNICGTQYKSVISL</sequence>
<organism evidence="5 6">
    <name type="scientific">Orbus sasakiae</name>
    <dbReference type="NCBI Taxonomy" id="1078475"/>
    <lineage>
        <taxon>Bacteria</taxon>
        <taxon>Pseudomonadati</taxon>
        <taxon>Pseudomonadota</taxon>
        <taxon>Gammaproteobacteria</taxon>
        <taxon>Orbales</taxon>
        <taxon>Orbaceae</taxon>
        <taxon>Orbus</taxon>
    </lineage>
</organism>
<dbReference type="PANTHER" id="PTHR43344:SF21">
    <property type="entry name" value="POLYOL PHOSPHATE PHOSPHATASE PYP1"/>
    <property type="match status" value="1"/>
</dbReference>
<protein>
    <recommendedName>
        <fullName evidence="7">Phosphatase</fullName>
    </recommendedName>
</protein>
<dbReference type="NCBIfam" id="TIGR01488">
    <property type="entry name" value="HAD-SF-IB"/>
    <property type="match status" value="1"/>
</dbReference>
<keyword evidence="3" id="KW-0378">Hydrolase</keyword>
<evidence type="ECO:0000256" key="1">
    <source>
        <dbReference type="ARBA" id="ARBA00001946"/>
    </source>
</evidence>
<dbReference type="Gene3D" id="3.40.50.1000">
    <property type="entry name" value="HAD superfamily/HAD-like"/>
    <property type="match status" value="1"/>
</dbReference>
<dbReference type="InterPro" id="IPR006384">
    <property type="entry name" value="HAD_hydro_PyrdxlP_Pase-like"/>
</dbReference>
<dbReference type="Gene3D" id="3.90.1470.20">
    <property type="match status" value="1"/>
</dbReference>
<evidence type="ECO:0000256" key="4">
    <source>
        <dbReference type="ARBA" id="ARBA00022842"/>
    </source>
</evidence>
<dbReference type="EMBL" id="BAABHY010000013">
    <property type="protein sequence ID" value="GAA5114574.1"/>
    <property type="molecule type" value="Genomic_DNA"/>
</dbReference>
<keyword evidence="2" id="KW-0479">Metal-binding</keyword>
<dbReference type="SUPFAM" id="SSF56784">
    <property type="entry name" value="HAD-like"/>
    <property type="match status" value="1"/>
</dbReference>
<keyword evidence="4" id="KW-0460">Magnesium</keyword>
<gene>
    <name evidence="5" type="ORF">GCM10023211_24220</name>
</gene>
<evidence type="ECO:0000313" key="5">
    <source>
        <dbReference type="EMBL" id="GAA5114574.1"/>
    </source>
</evidence>
<evidence type="ECO:0008006" key="7">
    <source>
        <dbReference type="Google" id="ProtNLM"/>
    </source>
</evidence>
<evidence type="ECO:0000313" key="6">
    <source>
        <dbReference type="Proteomes" id="UP001500171"/>
    </source>
</evidence>
<comment type="cofactor">
    <cofactor evidence="1">
        <name>Mg(2+)</name>
        <dbReference type="ChEBI" id="CHEBI:18420"/>
    </cofactor>
</comment>
<dbReference type="InterPro" id="IPR050582">
    <property type="entry name" value="HAD-like_SerB"/>
</dbReference>
<dbReference type="InterPro" id="IPR023214">
    <property type="entry name" value="HAD_sf"/>
</dbReference>